<gene>
    <name evidence="2" type="ORF">CINC_LOCUS12891</name>
</gene>
<name>A0A9P0FWU6_CHRIL</name>
<feature type="compositionally biased region" description="Acidic residues" evidence="1">
    <location>
        <begin position="223"/>
        <end position="232"/>
    </location>
</feature>
<protein>
    <submittedName>
        <fullName evidence="2">Uncharacterized protein</fullName>
    </submittedName>
</protein>
<proteinExistence type="predicted"/>
<sequence>MITDSCVKRGEFCTSIRSPSGFIFQESSAVQRILGSTVGSTDHTQAIQSPKSTLASMMKFFVSVCVVAVVATAAEHTSAAIGDSTADALSLNPVSDTSRTVIPSKRPRRCSIFKEMFNNMPCKSGSIRVKKCEPCVPINREVEDEYYDYISNYEDDSPRIKAPDQQLQKSSDGALTSRSMNPFNRVKRGTGILGLSILPCPLAYERITNDAPCVPIKPRKEVEDDYESNYEDDSPRIKTPEKKLQTSSDSDLTSHSKNPSNRAGQGTGVLDLSFLPCASGYVRITKDAPCVRLNKEEEVEDDYESNYENAFRRIKTPNEQLQKFSVGALTSHSKNSFNRVKREVRGILDISKLNVPCTSAKESVRDIKAPVEPDYYGDLFDFY</sequence>
<evidence type="ECO:0000313" key="2">
    <source>
        <dbReference type="EMBL" id="CAH0628608.1"/>
    </source>
</evidence>
<keyword evidence="3" id="KW-1185">Reference proteome</keyword>
<evidence type="ECO:0000313" key="3">
    <source>
        <dbReference type="Proteomes" id="UP001154114"/>
    </source>
</evidence>
<organism evidence="2 3">
    <name type="scientific">Chrysodeixis includens</name>
    <name type="common">Soybean looper</name>
    <name type="synonym">Pseudoplusia includens</name>
    <dbReference type="NCBI Taxonomy" id="689277"/>
    <lineage>
        <taxon>Eukaryota</taxon>
        <taxon>Metazoa</taxon>
        <taxon>Ecdysozoa</taxon>
        <taxon>Arthropoda</taxon>
        <taxon>Hexapoda</taxon>
        <taxon>Insecta</taxon>
        <taxon>Pterygota</taxon>
        <taxon>Neoptera</taxon>
        <taxon>Endopterygota</taxon>
        <taxon>Lepidoptera</taxon>
        <taxon>Glossata</taxon>
        <taxon>Ditrysia</taxon>
        <taxon>Noctuoidea</taxon>
        <taxon>Noctuidae</taxon>
        <taxon>Plusiinae</taxon>
        <taxon>Chrysodeixis</taxon>
    </lineage>
</organism>
<dbReference type="AlphaFoldDB" id="A0A9P0FWU6"/>
<feature type="region of interest" description="Disordered" evidence="1">
    <location>
        <begin position="222"/>
        <end position="265"/>
    </location>
</feature>
<feature type="compositionally biased region" description="Basic and acidic residues" evidence="1">
    <location>
        <begin position="233"/>
        <end position="244"/>
    </location>
</feature>
<evidence type="ECO:0000256" key="1">
    <source>
        <dbReference type="SAM" id="MobiDB-lite"/>
    </source>
</evidence>
<feature type="region of interest" description="Disordered" evidence="1">
    <location>
        <begin position="156"/>
        <end position="183"/>
    </location>
</feature>
<feature type="compositionally biased region" description="Polar residues" evidence="1">
    <location>
        <begin position="245"/>
        <end position="264"/>
    </location>
</feature>
<reference evidence="2" key="1">
    <citation type="submission" date="2021-12" db="EMBL/GenBank/DDBJ databases">
        <authorList>
            <person name="King R."/>
        </authorList>
    </citation>
    <scope>NUCLEOTIDE SEQUENCE</scope>
</reference>
<dbReference type="Proteomes" id="UP001154114">
    <property type="component" value="Chromosome 9"/>
</dbReference>
<accession>A0A9P0FWU6</accession>
<feature type="compositionally biased region" description="Polar residues" evidence="1">
    <location>
        <begin position="165"/>
        <end position="182"/>
    </location>
</feature>
<dbReference type="EMBL" id="LR824012">
    <property type="protein sequence ID" value="CAH0628608.1"/>
    <property type="molecule type" value="Genomic_DNA"/>
</dbReference>